<dbReference type="STRING" id="907348.TresaDRAFT_0536"/>
<accession>H7EPP1</accession>
<evidence type="ECO:0000256" key="1">
    <source>
        <dbReference type="SAM" id="MobiDB-lite"/>
    </source>
</evidence>
<reference evidence="3 4" key="1">
    <citation type="submission" date="2011-09" db="EMBL/GenBank/DDBJ databases">
        <title>The draft genome of Treponema saccharophilum DSM 2985.</title>
        <authorList>
            <consortium name="US DOE Joint Genome Institute (JGI-PGF)"/>
            <person name="Lucas S."/>
            <person name="Copeland A."/>
            <person name="Lapidus A."/>
            <person name="Glavina del Rio T."/>
            <person name="Dalin E."/>
            <person name="Tice H."/>
            <person name="Bruce D."/>
            <person name="Goodwin L."/>
            <person name="Pitluck S."/>
            <person name="Peters L."/>
            <person name="Kyrpides N."/>
            <person name="Mavromatis K."/>
            <person name="Ivanova N."/>
            <person name="Markowitz V."/>
            <person name="Cheng J.-F."/>
            <person name="Hugenholtz P."/>
            <person name="Woyke T."/>
            <person name="Wu D."/>
            <person name="Gronow S."/>
            <person name="Wellnitz S."/>
            <person name="Brambilla E."/>
            <person name="Klenk H.-P."/>
            <person name="Eisen J.A."/>
        </authorList>
    </citation>
    <scope>NUCLEOTIDE SEQUENCE [LARGE SCALE GENOMIC DNA]</scope>
    <source>
        <strain evidence="3 4">DSM 2985</strain>
    </source>
</reference>
<name>H7EPP1_9SPIR</name>
<keyword evidence="2" id="KW-0732">Signal</keyword>
<evidence type="ECO:0000313" key="3">
    <source>
        <dbReference type="EMBL" id="EIC00442.1"/>
    </source>
</evidence>
<proteinExistence type="predicted"/>
<protein>
    <submittedName>
        <fullName evidence="3">Uncharacterized protein</fullName>
    </submittedName>
</protein>
<dbReference type="AlphaFoldDB" id="H7EPP1"/>
<dbReference type="PATRIC" id="fig|907348.3.peg.2954"/>
<feature type="signal peptide" evidence="2">
    <location>
        <begin position="1"/>
        <end position="20"/>
    </location>
</feature>
<sequence length="343" mass="38701">MRRLFFFIALFLLLAFSAGAGVFDDFSFAIFDKAGFATRVDGQKIEGSLADNFSNSAGFSLFMDEGFDGDDLRGTTLFSLFCMHDFARYGGVPHNSIRYGMETSLFFLNTGISQCYDFNNNEIDCIFNFGFKIGAWVSSHVGFEVNAGIEHGFISHDNFVRMNAGILIAPFSEKKSRSPKTEQSASKNEDQSIDEAFQSEGTEKIERLCRRYSEYPSRDNARLRLVATEFAVRKFGVGKDDVVSALFAEDLENPYLVPEESIVFVDSFVPVAFTEDGVVFAKDDGERSSDGFSFRAYFFVKRSPETMEGKKLRRGFFRARGVQKRFVGGIERIIPVFEYGYCF</sequence>
<comment type="caution">
    <text evidence="3">The sequence shown here is derived from an EMBL/GenBank/DDBJ whole genome shotgun (WGS) entry which is preliminary data.</text>
</comment>
<dbReference type="Proteomes" id="UP000003571">
    <property type="component" value="Unassembled WGS sequence"/>
</dbReference>
<feature type="region of interest" description="Disordered" evidence="1">
    <location>
        <begin position="174"/>
        <end position="196"/>
    </location>
</feature>
<dbReference type="EMBL" id="AGRW01000055">
    <property type="protein sequence ID" value="EIC00442.1"/>
    <property type="molecule type" value="Genomic_DNA"/>
</dbReference>
<gene>
    <name evidence="3" type="ORF">TresaDRAFT_0536</name>
</gene>
<feature type="chain" id="PRO_5003610289" evidence="2">
    <location>
        <begin position="21"/>
        <end position="343"/>
    </location>
</feature>
<keyword evidence="4" id="KW-1185">Reference proteome</keyword>
<evidence type="ECO:0000256" key="2">
    <source>
        <dbReference type="SAM" id="SignalP"/>
    </source>
</evidence>
<dbReference type="RefSeq" id="WP_002706621.1">
    <property type="nucleotide sequence ID" value="NZ_AGRW01000055.1"/>
</dbReference>
<organism evidence="3 4">
    <name type="scientific">Treponema saccharophilum DSM 2985</name>
    <dbReference type="NCBI Taxonomy" id="907348"/>
    <lineage>
        <taxon>Bacteria</taxon>
        <taxon>Pseudomonadati</taxon>
        <taxon>Spirochaetota</taxon>
        <taxon>Spirochaetia</taxon>
        <taxon>Spirochaetales</taxon>
        <taxon>Treponemataceae</taxon>
        <taxon>Treponema</taxon>
    </lineage>
</organism>
<evidence type="ECO:0000313" key="4">
    <source>
        <dbReference type="Proteomes" id="UP000003571"/>
    </source>
</evidence>